<dbReference type="OrthoDB" id="41654at2759"/>
<dbReference type="Proteomes" id="UP000751190">
    <property type="component" value="Unassembled WGS sequence"/>
</dbReference>
<evidence type="ECO:0000313" key="3">
    <source>
        <dbReference type="EMBL" id="CAD8271368.1"/>
    </source>
</evidence>
<dbReference type="EMBL" id="JAGTXO010000025">
    <property type="protein sequence ID" value="KAG8461588.1"/>
    <property type="molecule type" value="Genomic_DNA"/>
</dbReference>
<feature type="domain" description="Amine oxidase" evidence="2">
    <location>
        <begin position="138"/>
        <end position="255"/>
    </location>
</feature>
<dbReference type="Pfam" id="PF01593">
    <property type="entry name" value="Amino_oxidase"/>
    <property type="match status" value="1"/>
</dbReference>
<organism evidence="3">
    <name type="scientific">Diacronema lutheri</name>
    <name type="common">Unicellular marine alga</name>
    <name type="synonym">Monochrysis lutheri</name>
    <dbReference type="NCBI Taxonomy" id="2081491"/>
    <lineage>
        <taxon>Eukaryota</taxon>
        <taxon>Haptista</taxon>
        <taxon>Haptophyta</taxon>
        <taxon>Pavlovophyceae</taxon>
        <taxon>Pavlovales</taxon>
        <taxon>Pavlovaceae</taxon>
        <taxon>Diacronema</taxon>
    </lineage>
</organism>
<reference evidence="4" key="2">
    <citation type="submission" date="2021-05" db="EMBL/GenBank/DDBJ databases">
        <title>The genome of the haptophyte Pavlova lutheri (Diacronema luteri, Pavlovales) - a model for lipid biosynthesis in eukaryotic algae.</title>
        <authorList>
            <person name="Hulatt C.J."/>
            <person name="Posewitz M.C."/>
        </authorList>
    </citation>
    <scope>NUCLEOTIDE SEQUENCE</scope>
    <source>
        <strain evidence="4">NIVA-4/92</strain>
    </source>
</reference>
<dbReference type="InterPro" id="IPR036188">
    <property type="entry name" value="FAD/NAD-bd_sf"/>
</dbReference>
<dbReference type="Pfam" id="PF13450">
    <property type="entry name" value="NAD_binding_8"/>
    <property type="match status" value="1"/>
</dbReference>
<keyword evidence="5" id="KW-1185">Reference proteome</keyword>
<gene>
    <name evidence="4" type="ORF">KFE25_001192</name>
    <name evidence="3" type="ORF">PLUT1463_LOCUS5682</name>
</gene>
<reference evidence="3" key="1">
    <citation type="submission" date="2021-01" db="EMBL/GenBank/DDBJ databases">
        <authorList>
            <person name="Corre E."/>
            <person name="Pelletier E."/>
            <person name="Niang G."/>
            <person name="Scheremetjew M."/>
            <person name="Finn R."/>
            <person name="Kale V."/>
            <person name="Holt S."/>
            <person name="Cochrane G."/>
            <person name="Meng A."/>
            <person name="Brown T."/>
            <person name="Cohen L."/>
        </authorList>
    </citation>
    <scope>NUCLEOTIDE SEQUENCE</scope>
    <source>
        <strain evidence="3">RCC1537</strain>
    </source>
</reference>
<dbReference type="SUPFAM" id="SSF51905">
    <property type="entry name" value="FAD/NAD(P)-binding domain"/>
    <property type="match status" value="1"/>
</dbReference>
<evidence type="ECO:0000313" key="5">
    <source>
        <dbReference type="Proteomes" id="UP000751190"/>
    </source>
</evidence>
<sequence>MLCLFGVVLGTDAGMLAHKCEVAVVGAGPGGAYLAWRLSQTVSAGGVAKQVCLFEMGQRVGGRVHSLRKQGPLHDLTVEAGAYRFALNKTCAPLGTADWCISTSVTKHVIVDALKLPYRVYDPSATDWDDKLAKIVDARGEDAGYLTFVEALVHAAQASGRARLHLGHELVRLERHAATGDHTLTFAHGAKATAQHVVLNLPQYPLMRVLAASVGLSSLGDGATPPVLHAVTSYPLFKLYVHYADAWWRNDLGLTAGFFNNSAAWKPSNDADPRAIAECFAARQRPAPLQGAYHDAHVKCDGPALADGSPRCRGYLQAAYYAEQYAMRFYSQWRTARSGDSVTRLDAKRAHDAQLFELIHESLVELHADALRAAGALERVRAMRPDEAILSVWDSPVDGIEAGCHAFQELGLPTAGSRGIPTARIPAEAVAPFSLAPRVFVANEAWGKLQCFAEGSLQMAENIAHAFFGAPPPAWIPEREYREDVLFNVSDVRRAPTHGDLSLAQAAAVGRAAAGRAS</sequence>
<dbReference type="Gene3D" id="3.50.50.60">
    <property type="entry name" value="FAD/NAD(P)-binding domain"/>
    <property type="match status" value="1"/>
</dbReference>
<dbReference type="GO" id="GO:0016491">
    <property type="term" value="F:oxidoreductase activity"/>
    <property type="evidence" value="ECO:0007669"/>
    <property type="project" value="InterPro"/>
</dbReference>
<evidence type="ECO:0000259" key="2">
    <source>
        <dbReference type="Pfam" id="PF01593"/>
    </source>
</evidence>
<feature type="chain" id="PRO_5035593180" description="Amine oxidase domain-containing protein" evidence="1">
    <location>
        <begin position="18"/>
        <end position="518"/>
    </location>
</feature>
<evidence type="ECO:0000313" key="4">
    <source>
        <dbReference type="EMBL" id="KAG8461588.1"/>
    </source>
</evidence>
<protein>
    <recommendedName>
        <fullName evidence="2">Amine oxidase domain-containing protein</fullName>
    </recommendedName>
</protein>
<dbReference type="AlphaFoldDB" id="A0A7R9UNE1"/>
<dbReference type="OMA" id="ANWISAG"/>
<keyword evidence="1" id="KW-0732">Signal</keyword>
<dbReference type="EMBL" id="HBEB01008800">
    <property type="protein sequence ID" value="CAD8271368.1"/>
    <property type="molecule type" value="Transcribed_RNA"/>
</dbReference>
<name>A0A7R9UNE1_DIALT</name>
<accession>A0A7R9UNE1</accession>
<dbReference type="InterPro" id="IPR002937">
    <property type="entry name" value="Amino_oxidase"/>
</dbReference>
<feature type="signal peptide" evidence="1">
    <location>
        <begin position="1"/>
        <end position="17"/>
    </location>
</feature>
<proteinExistence type="predicted"/>
<evidence type="ECO:0000256" key="1">
    <source>
        <dbReference type="SAM" id="SignalP"/>
    </source>
</evidence>